<feature type="region of interest" description="Disordered" evidence="29">
    <location>
        <begin position="821"/>
        <end position="847"/>
    </location>
</feature>
<evidence type="ECO:0000259" key="30">
    <source>
        <dbReference type="PROSITE" id="PS50802"/>
    </source>
</evidence>
<dbReference type="Proteomes" id="UP001177744">
    <property type="component" value="Unassembled WGS sequence"/>
</dbReference>
<keyword evidence="12" id="KW-0479">Metal-binding</keyword>
<keyword evidence="10" id="KW-0808">Transferase</keyword>
<evidence type="ECO:0000256" key="4">
    <source>
        <dbReference type="ARBA" id="ARBA00004496"/>
    </source>
</evidence>
<dbReference type="PANTHER" id="PTHR13367">
    <property type="entry name" value="UBIQUITIN THIOESTERASE"/>
    <property type="match status" value="1"/>
</dbReference>
<evidence type="ECO:0000256" key="11">
    <source>
        <dbReference type="ARBA" id="ARBA00022703"/>
    </source>
</evidence>
<evidence type="ECO:0000256" key="3">
    <source>
        <dbReference type="ARBA" id="ARBA00004371"/>
    </source>
</evidence>
<evidence type="ECO:0000256" key="2">
    <source>
        <dbReference type="ARBA" id="ARBA00004123"/>
    </source>
</evidence>
<evidence type="ECO:0000256" key="8">
    <source>
        <dbReference type="ARBA" id="ARBA00022553"/>
    </source>
</evidence>
<dbReference type="FunFam" id="4.10.240.30:FF:000001">
    <property type="entry name" value="Tumor necrosis factor alpha-induced protein 3"/>
    <property type="match status" value="1"/>
</dbReference>
<evidence type="ECO:0000256" key="9">
    <source>
        <dbReference type="ARBA" id="ARBA00022670"/>
    </source>
</evidence>
<evidence type="ECO:0000313" key="33">
    <source>
        <dbReference type="Proteomes" id="UP001177744"/>
    </source>
</evidence>
<dbReference type="FunFam" id="1.20.5.4770:FF:000005">
    <property type="entry name" value="tumor necrosis factor alpha-induced protein 3"/>
    <property type="match status" value="1"/>
</dbReference>
<dbReference type="FunFam" id="4.10.240.30:FF:000004">
    <property type="entry name" value="tumor necrosis factor alpha-induced protein 3 isoform X2"/>
    <property type="match status" value="1"/>
</dbReference>
<evidence type="ECO:0000256" key="19">
    <source>
        <dbReference type="ARBA" id="ARBA00022990"/>
    </source>
</evidence>
<dbReference type="GO" id="GO:0042127">
    <property type="term" value="P:regulation of cell population proliferation"/>
    <property type="evidence" value="ECO:0007669"/>
    <property type="project" value="UniProtKB-ARBA"/>
</dbReference>
<feature type="region of interest" description="Disordered" evidence="29">
    <location>
        <begin position="26"/>
        <end position="98"/>
    </location>
</feature>
<dbReference type="Pfam" id="PF01754">
    <property type="entry name" value="zf-A20"/>
    <property type="match status" value="5"/>
</dbReference>
<reference evidence="32" key="1">
    <citation type="submission" date="2023-06" db="EMBL/GenBank/DDBJ databases">
        <title>Reference genome for the Northern bat (Eptesicus nilssonii), a most northern bat species.</title>
        <authorList>
            <person name="Laine V.N."/>
            <person name="Pulliainen A.T."/>
            <person name="Lilley T.M."/>
        </authorList>
    </citation>
    <scope>NUCLEOTIDE SEQUENCE</scope>
    <source>
        <strain evidence="32">BLF_Eptnil</strain>
        <tissue evidence="32">Kidney</tissue>
    </source>
</reference>
<evidence type="ECO:0000256" key="15">
    <source>
        <dbReference type="ARBA" id="ARBA00022786"/>
    </source>
</evidence>
<dbReference type="GO" id="GO:0005634">
    <property type="term" value="C:nucleus"/>
    <property type="evidence" value="ECO:0007669"/>
    <property type="project" value="UniProtKB-SubCell"/>
</dbReference>
<evidence type="ECO:0000256" key="5">
    <source>
        <dbReference type="ARBA" id="ARBA00005865"/>
    </source>
</evidence>
<feature type="compositionally biased region" description="Low complexity" evidence="29">
    <location>
        <begin position="50"/>
        <end position="64"/>
    </location>
</feature>
<keyword evidence="8" id="KW-0597">Phosphoprotein</keyword>
<comment type="similarity">
    <text evidence="5">Belongs to the peptidase C64 family.</text>
</comment>
<evidence type="ECO:0000256" key="22">
    <source>
        <dbReference type="ARBA" id="ARBA00023228"/>
    </source>
</evidence>
<keyword evidence="14 28" id="KW-0863">Zinc-finger</keyword>
<dbReference type="GO" id="GO:0002237">
    <property type="term" value="P:response to molecule of bacterial origin"/>
    <property type="evidence" value="ECO:0007669"/>
    <property type="project" value="UniProtKB-ARBA"/>
</dbReference>
<keyword evidence="18" id="KW-0862">Zinc</keyword>
<keyword evidence="23" id="KW-0539">Nucleus</keyword>
<keyword evidence="24" id="KW-0511">Multifunctional enzyme</keyword>
<dbReference type="GO" id="GO:0003677">
    <property type="term" value="F:DNA binding"/>
    <property type="evidence" value="ECO:0007669"/>
    <property type="project" value="UniProtKB-KW"/>
</dbReference>
<dbReference type="PROSITE" id="PS51036">
    <property type="entry name" value="ZF_A20"/>
    <property type="match status" value="5"/>
</dbReference>
<feature type="compositionally biased region" description="Polar residues" evidence="29">
    <location>
        <begin position="789"/>
        <end position="798"/>
    </location>
</feature>
<dbReference type="GO" id="GO:0006915">
    <property type="term" value="P:apoptotic process"/>
    <property type="evidence" value="ECO:0007669"/>
    <property type="project" value="UniProtKB-KW"/>
</dbReference>
<organism evidence="32 33">
    <name type="scientific">Cnephaeus nilssonii</name>
    <name type="common">Northern bat</name>
    <name type="synonym">Eptesicus nilssonii</name>
    <dbReference type="NCBI Taxonomy" id="3371016"/>
    <lineage>
        <taxon>Eukaryota</taxon>
        <taxon>Metazoa</taxon>
        <taxon>Chordata</taxon>
        <taxon>Craniata</taxon>
        <taxon>Vertebrata</taxon>
        <taxon>Euteleostomi</taxon>
        <taxon>Mammalia</taxon>
        <taxon>Eutheria</taxon>
        <taxon>Laurasiatheria</taxon>
        <taxon>Chiroptera</taxon>
        <taxon>Yangochiroptera</taxon>
        <taxon>Vespertilionidae</taxon>
        <taxon>Cnephaeus</taxon>
    </lineage>
</organism>
<keyword evidence="11" id="KW-0053">Apoptosis</keyword>
<evidence type="ECO:0000313" key="32">
    <source>
        <dbReference type="EMBL" id="KAK1338054.1"/>
    </source>
</evidence>
<evidence type="ECO:0000256" key="1">
    <source>
        <dbReference type="ARBA" id="ARBA00000707"/>
    </source>
</evidence>
<keyword evidence="19" id="KW-0007">Acetylation</keyword>
<dbReference type="GO" id="GO:1990168">
    <property type="term" value="P:protein K33-linked deubiquitination"/>
    <property type="evidence" value="ECO:0007669"/>
    <property type="project" value="TreeGrafter"/>
</dbReference>
<keyword evidence="13" id="KW-0677">Repeat</keyword>
<evidence type="ECO:0000256" key="18">
    <source>
        <dbReference type="ARBA" id="ARBA00022833"/>
    </source>
</evidence>
<dbReference type="GO" id="GO:0008270">
    <property type="term" value="F:zinc ion binding"/>
    <property type="evidence" value="ECO:0007669"/>
    <property type="project" value="UniProtKB-KW"/>
</dbReference>
<evidence type="ECO:0000256" key="10">
    <source>
        <dbReference type="ARBA" id="ARBA00022679"/>
    </source>
</evidence>
<dbReference type="SMART" id="SM00259">
    <property type="entry name" value="ZnF_A20"/>
    <property type="match status" value="7"/>
</dbReference>
<dbReference type="GO" id="GO:0045732">
    <property type="term" value="P:positive regulation of protein catabolic process"/>
    <property type="evidence" value="ECO:0007669"/>
    <property type="project" value="UniProtKB-ARBA"/>
</dbReference>
<dbReference type="EMBL" id="JAULJE010000010">
    <property type="protein sequence ID" value="KAK1338054.1"/>
    <property type="molecule type" value="Genomic_DNA"/>
</dbReference>
<evidence type="ECO:0000256" key="6">
    <source>
        <dbReference type="ARBA" id="ARBA00012759"/>
    </source>
</evidence>
<evidence type="ECO:0000256" key="17">
    <source>
        <dbReference type="ARBA" id="ARBA00022807"/>
    </source>
</evidence>
<dbReference type="GO" id="GO:0005764">
    <property type="term" value="C:lysosome"/>
    <property type="evidence" value="ECO:0007669"/>
    <property type="project" value="UniProtKB-SubCell"/>
</dbReference>
<keyword evidence="20" id="KW-0238">DNA-binding</keyword>
<name>A0AA40LNM4_CNENI</name>
<dbReference type="GO" id="GO:0043124">
    <property type="term" value="P:negative regulation of canonical NF-kappaB signal transduction"/>
    <property type="evidence" value="ECO:0007669"/>
    <property type="project" value="UniProtKB-ARBA"/>
</dbReference>
<evidence type="ECO:0000256" key="24">
    <source>
        <dbReference type="ARBA" id="ARBA00023268"/>
    </source>
</evidence>
<gene>
    <name evidence="32" type="ORF">QTO34_001162</name>
</gene>
<keyword evidence="15" id="KW-0833">Ubl conjugation pathway</keyword>
<dbReference type="GO" id="GO:0071947">
    <property type="term" value="P:protein deubiquitination involved in ubiquitin-dependent protein catabolic process"/>
    <property type="evidence" value="ECO:0007669"/>
    <property type="project" value="TreeGrafter"/>
</dbReference>
<evidence type="ECO:0000256" key="14">
    <source>
        <dbReference type="ARBA" id="ARBA00022771"/>
    </source>
</evidence>
<feature type="region of interest" description="Disordered" evidence="29">
    <location>
        <begin position="659"/>
        <end position="679"/>
    </location>
</feature>
<evidence type="ECO:0000259" key="31">
    <source>
        <dbReference type="PROSITE" id="PS51036"/>
    </source>
</evidence>
<evidence type="ECO:0000256" key="28">
    <source>
        <dbReference type="PROSITE-ProRule" id="PRU00451"/>
    </source>
</evidence>
<dbReference type="Gene3D" id="3.90.70.80">
    <property type="match status" value="1"/>
</dbReference>
<feature type="compositionally biased region" description="Basic and acidic residues" evidence="29">
    <location>
        <begin position="65"/>
        <end position="76"/>
    </location>
</feature>
<sequence length="1028" mass="114859">MLRPLPASKPGRRPLSPRCVTCLESPRVERWKSPPGSSVKQKERTENWQSAASAAASAGCSEPAGAERRERPREHGGGGGGGGGRDPHPRPAQPVSAPEPGCLWGAASAWLRPLPAAFACPDLDLGLRQRIARPWRGNRHVSVLPAPASFSGPGLWVRICGSDSRAGPVGLALVLQRSWRAACRPFVPIVGLEMLEVEVTAPEVGVTALDSSSRLCLSDYAENLNLQPTDGESPLRPFGRVLWKNMMAEQLLPQALYLSNMRKAVKIRERTPEDIFKPTNGIIHHLKSMHRYTLEMFRTCQFCPQFREIIHKALIDRNIQASLESQKKLNWCREVRKLVALKTNGDGNCLMHAASQYMWGVQDTDLVLRKALFSTLKETDTRNFKFRWQLESLKSQEFVETGLCYDTRNWTDEWDNLIKMASPDTPGARSGLPYNSLEEVHIFVLCNILRRPIIVISDKMLRSLESGSNFAPLKVGGIYLPLHWPAQECYRYPIVLGYDSQHFVPLVTLKDSGPEIRAVPLVNRERGRFEDLKVHFLTDPENEMKEKLLKEYLMVIEIPVQGWDHGTTHLINAAKLDEANLPKEINLVDDYFELVQHEYKKWQENTEQGRRELHAQHALEPSMPQLSLMDVKCETPNCPFFMSVNTQPLCHECAEKRQKNQHKSPKLNPKPGPDVVLGASRGEAYEPTAWSPEEPAGGPHSAPPTAPSLFLFSETTAMKCRSPGCPFTLNVQHNGFCERCHNARQLNTGHTSASTRHLDPGKCRACLQDVTRTFNGICSTCFKRTTAEPASNLSSSIPPSCHQRSKSDPAQLIQSLSPHSCHRAGNEAPSGCSSQATRTPGDRTGTSKCRKAGCMYFGTPENQGFCTLCFIEYRENKHFVAASGKASPTASRFQNAVPCLGRECGTLGSTVFEGYCQKCFIEAQNQRFHEAKRTEEQLRTSQRRDVPRTTPSASRPKCARASCKNILACRNEELCMECQHLGQRVGRGEPVPEEPPKQRCRAPACDHFGNAKCNGYCNECFQFKQMYS</sequence>
<dbReference type="Pfam" id="PF02338">
    <property type="entry name" value="OTU"/>
    <property type="match status" value="1"/>
</dbReference>
<evidence type="ECO:0000256" key="29">
    <source>
        <dbReference type="SAM" id="MobiDB-lite"/>
    </source>
</evidence>
<dbReference type="Gene3D" id="4.10.240.30">
    <property type="match status" value="3"/>
</dbReference>
<comment type="caution">
    <text evidence="32">The sequence shown here is derived from an EMBL/GenBank/DDBJ whole genome shotgun (WGS) entry which is preliminary data.</text>
</comment>
<dbReference type="FunFam" id="3.90.70.80:FF:000011">
    <property type="entry name" value="tumor necrosis factor alpha-induced protein 3"/>
    <property type="match status" value="1"/>
</dbReference>
<proteinExistence type="inferred from homology"/>
<dbReference type="GO" id="GO:0019899">
    <property type="term" value="F:enzyme binding"/>
    <property type="evidence" value="ECO:0007669"/>
    <property type="project" value="UniProtKB-ARBA"/>
</dbReference>
<evidence type="ECO:0000256" key="13">
    <source>
        <dbReference type="ARBA" id="ARBA00022737"/>
    </source>
</evidence>
<dbReference type="AlphaFoldDB" id="A0AA40LNM4"/>
<evidence type="ECO:0000256" key="7">
    <source>
        <dbReference type="ARBA" id="ARBA00022490"/>
    </source>
</evidence>
<dbReference type="GO" id="GO:0007010">
    <property type="term" value="P:cytoskeleton organization"/>
    <property type="evidence" value="ECO:0007669"/>
    <property type="project" value="TreeGrafter"/>
</dbReference>
<feature type="domain" description="A20-type" evidence="31">
    <location>
        <begin position="994"/>
        <end position="1028"/>
    </location>
</feature>
<keyword evidence="16" id="KW-0378">Hydrolase</keyword>
<keyword evidence="17" id="KW-0788">Thiol protease</keyword>
<dbReference type="InterPro" id="IPR002653">
    <property type="entry name" value="Znf_A20"/>
</dbReference>
<feature type="domain" description="A20-type" evidence="31">
    <location>
        <begin position="893"/>
        <end position="928"/>
    </location>
</feature>
<evidence type="ECO:0000256" key="20">
    <source>
        <dbReference type="ARBA" id="ARBA00023125"/>
    </source>
</evidence>
<dbReference type="GO" id="GO:0004843">
    <property type="term" value="F:cysteine-type deubiquitinase activity"/>
    <property type="evidence" value="ECO:0007669"/>
    <property type="project" value="UniProtKB-EC"/>
</dbReference>
<dbReference type="FunFam" id="4.10.240.30:FF:000003">
    <property type="entry name" value="Tumor necrosis factor alpha-induced protein 3"/>
    <property type="match status" value="1"/>
</dbReference>
<dbReference type="GO" id="GO:0030177">
    <property type="term" value="P:positive regulation of Wnt signaling pathway"/>
    <property type="evidence" value="ECO:0007669"/>
    <property type="project" value="TreeGrafter"/>
</dbReference>
<dbReference type="InterPro" id="IPR051346">
    <property type="entry name" value="OTU_Deubiquitinase"/>
</dbReference>
<dbReference type="GO" id="GO:0070530">
    <property type="term" value="F:K63-linked polyubiquitin modification-dependent protein binding"/>
    <property type="evidence" value="ECO:0007669"/>
    <property type="project" value="TreeGrafter"/>
</dbReference>
<dbReference type="Gene3D" id="1.20.5.4770">
    <property type="match status" value="1"/>
</dbReference>
<feature type="domain" description="A20-type" evidence="31">
    <location>
        <begin position="843"/>
        <end position="878"/>
    </location>
</feature>
<evidence type="ECO:0000256" key="12">
    <source>
        <dbReference type="ARBA" id="ARBA00022723"/>
    </source>
</evidence>
<dbReference type="InterPro" id="IPR003323">
    <property type="entry name" value="OTU_dom"/>
</dbReference>
<evidence type="ECO:0000256" key="26">
    <source>
        <dbReference type="ARBA" id="ARBA00077155"/>
    </source>
</evidence>
<dbReference type="EC" id="3.4.19.12" evidence="6"/>
<keyword evidence="9" id="KW-0645">Protease</keyword>
<comment type="catalytic activity">
    <reaction evidence="1">
        <text>Thiol-dependent hydrolysis of ester, thioester, amide, peptide and isopeptide bonds formed by the C-terminal Gly of ubiquitin (a 76-residue protein attached to proteins as an intracellular targeting signal).</text>
        <dbReference type="EC" id="3.4.19.12"/>
    </reaction>
</comment>
<evidence type="ECO:0000256" key="25">
    <source>
        <dbReference type="ARBA" id="ARBA00072722"/>
    </source>
</evidence>
<feature type="region of interest" description="Disordered" evidence="29">
    <location>
        <begin position="930"/>
        <end position="956"/>
    </location>
</feature>
<dbReference type="CDD" id="cd22766">
    <property type="entry name" value="OTU_TNFAIP3"/>
    <property type="match status" value="1"/>
</dbReference>
<dbReference type="GO" id="GO:0016740">
    <property type="term" value="F:transferase activity"/>
    <property type="evidence" value="ECO:0007669"/>
    <property type="project" value="UniProtKB-KW"/>
</dbReference>
<dbReference type="GO" id="GO:1901701">
    <property type="term" value="P:cellular response to oxygen-containing compound"/>
    <property type="evidence" value="ECO:0007669"/>
    <property type="project" value="UniProtKB-ARBA"/>
</dbReference>
<dbReference type="GO" id="GO:0070536">
    <property type="term" value="P:protein K63-linked deubiquitination"/>
    <property type="evidence" value="ECO:0007669"/>
    <property type="project" value="UniProtKB-ARBA"/>
</dbReference>
<dbReference type="GO" id="GO:0002376">
    <property type="term" value="P:immune system process"/>
    <property type="evidence" value="ECO:0007669"/>
    <property type="project" value="UniProtKB-ARBA"/>
</dbReference>
<protein>
    <recommendedName>
        <fullName evidence="25">Tumor necrosis factor alpha-induced protein 3</fullName>
        <ecNumber evidence="6">3.4.19.12</ecNumber>
    </recommendedName>
    <alternativeName>
        <fullName evidence="26">Putative DNA-binding protein A20</fullName>
    </alternativeName>
    <alternativeName>
        <fullName evidence="27">Zinc finger protein A20</fullName>
    </alternativeName>
</protein>
<evidence type="ECO:0000256" key="21">
    <source>
        <dbReference type="ARBA" id="ARBA00023198"/>
    </source>
</evidence>
<feature type="domain" description="A20-type" evidence="31">
    <location>
        <begin position="714"/>
        <end position="749"/>
    </location>
</feature>
<feature type="domain" description="A20-type" evidence="31">
    <location>
        <begin position="627"/>
        <end position="662"/>
    </location>
</feature>
<feature type="region of interest" description="Disordered" evidence="29">
    <location>
        <begin position="687"/>
        <end position="706"/>
    </location>
</feature>
<evidence type="ECO:0000256" key="23">
    <source>
        <dbReference type="ARBA" id="ARBA00023242"/>
    </source>
</evidence>
<dbReference type="GO" id="GO:0006954">
    <property type="term" value="P:inflammatory response"/>
    <property type="evidence" value="ECO:0007669"/>
    <property type="project" value="UniProtKB-KW"/>
</dbReference>
<dbReference type="FunFam" id="4.10.240.30:FF:000002">
    <property type="entry name" value="Tumor necrosis factor, alpha-induced protein 3"/>
    <property type="match status" value="1"/>
</dbReference>
<dbReference type="GO" id="GO:0016477">
    <property type="term" value="P:cell migration"/>
    <property type="evidence" value="ECO:0007669"/>
    <property type="project" value="TreeGrafter"/>
</dbReference>
<feature type="region of interest" description="Disordered" evidence="29">
    <location>
        <begin position="789"/>
        <end position="808"/>
    </location>
</feature>
<keyword evidence="7" id="KW-0963">Cytoplasm</keyword>
<evidence type="ECO:0000256" key="16">
    <source>
        <dbReference type="ARBA" id="ARBA00022801"/>
    </source>
</evidence>
<dbReference type="PROSITE" id="PS50802">
    <property type="entry name" value="OTU"/>
    <property type="match status" value="1"/>
</dbReference>
<keyword evidence="33" id="KW-1185">Reference proteome</keyword>
<comment type="subcellular location">
    <subcellularLocation>
        <location evidence="4">Cytoplasm</location>
    </subcellularLocation>
    <subcellularLocation>
        <location evidence="3">Lysosome</location>
    </subcellularLocation>
    <subcellularLocation>
        <location evidence="2">Nucleus</location>
    </subcellularLocation>
</comment>
<dbReference type="GO" id="GO:0032691">
    <property type="term" value="P:negative regulation of interleukin-1 beta production"/>
    <property type="evidence" value="ECO:0007669"/>
    <property type="project" value="UniProtKB-ARBA"/>
</dbReference>
<feature type="compositionally biased region" description="Basic and acidic residues" evidence="29">
    <location>
        <begin position="930"/>
        <end position="947"/>
    </location>
</feature>
<dbReference type="GO" id="GO:2001237">
    <property type="term" value="P:negative regulation of extrinsic apoptotic signaling pathway"/>
    <property type="evidence" value="ECO:0007669"/>
    <property type="project" value="UniProtKB-ARBA"/>
</dbReference>
<feature type="domain" description="OTU" evidence="30">
    <location>
        <begin position="338"/>
        <end position="509"/>
    </location>
</feature>
<evidence type="ECO:0000256" key="27">
    <source>
        <dbReference type="ARBA" id="ARBA00079762"/>
    </source>
</evidence>
<accession>A0AA40LNM4</accession>
<keyword evidence="22" id="KW-0458">Lysosome</keyword>
<keyword evidence="21" id="KW-0395">Inflammatory response</keyword>
<dbReference type="GO" id="GO:0039532">
    <property type="term" value="P:negative regulation of cytoplasmic pattern recognition receptor signaling pathway"/>
    <property type="evidence" value="ECO:0007669"/>
    <property type="project" value="UniProtKB-ARBA"/>
</dbReference>
<dbReference type="GO" id="GO:0035523">
    <property type="term" value="P:protein K29-linked deubiquitination"/>
    <property type="evidence" value="ECO:0007669"/>
    <property type="project" value="TreeGrafter"/>
</dbReference>
<dbReference type="PANTHER" id="PTHR13367:SF3">
    <property type="entry name" value="TUMOR NECROSIS FACTOR ALPHA-INDUCED PROTEIN 3"/>
    <property type="match status" value="1"/>
</dbReference>